<evidence type="ECO:0000313" key="2">
    <source>
        <dbReference type="EMBL" id="MPN55365.1"/>
    </source>
</evidence>
<reference evidence="2" key="1">
    <citation type="submission" date="2019-08" db="EMBL/GenBank/DDBJ databases">
        <authorList>
            <person name="Kucharzyk K."/>
            <person name="Murdoch R.W."/>
            <person name="Higgins S."/>
            <person name="Loffler F."/>
        </authorList>
    </citation>
    <scope>NUCLEOTIDE SEQUENCE</scope>
</reference>
<comment type="caution">
    <text evidence="2">The sequence shown here is derived from an EMBL/GenBank/DDBJ whole genome shotgun (WGS) entry which is preliminary data.</text>
</comment>
<feature type="transmembrane region" description="Helical" evidence="1">
    <location>
        <begin position="21"/>
        <end position="45"/>
    </location>
</feature>
<dbReference type="AlphaFoldDB" id="A0A645IVA9"/>
<name>A0A645IVA9_9ZZZZ</name>
<keyword evidence="1" id="KW-1133">Transmembrane helix</keyword>
<proteinExistence type="predicted"/>
<accession>A0A645IVA9</accession>
<dbReference type="EMBL" id="VSSQ01124510">
    <property type="protein sequence ID" value="MPN55365.1"/>
    <property type="molecule type" value="Genomic_DNA"/>
</dbReference>
<keyword evidence="1" id="KW-0812">Transmembrane</keyword>
<evidence type="ECO:0000256" key="1">
    <source>
        <dbReference type="SAM" id="Phobius"/>
    </source>
</evidence>
<sequence>MALKDEWSKKKYWGGYTILRAAGKLISILIVIILFIYAAFSYHYISPKPVRATLDGIKLRIASKEDVESVLIPINGTYKPSKNGELKE</sequence>
<gene>
    <name evidence="2" type="ORF">SDC9_203047</name>
</gene>
<protein>
    <submittedName>
        <fullName evidence="2">Uncharacterized protein</fullName>
    </submittedName>
</protein>
<keyword evidence="1" id="KW-0472">Membrane</keyword>
<organism evidence="2">
    <name type="scientific">bioreactor metagenome</name>
    <dbReference type="NCBI Taxonomy" id="1076179"/>
    <lineage>
        <taxon>unclassified sequences</taxon>
        <taxon>metagenomes</taxon>
        <taxon>ecological metagenomes</taxon>
    </lineage>
</organism>